<sequence>MGVSSSKEGISVKELESTSTPPPVNTQFRLEHTRKGGHLIILLIWICFVRCLESPFLRFA</sequence>
<evidence type="ECO:0000313" key="2">
    <source>
        <dbReference type="EMBL" id="QCD96818.1"/>
    </source>
</evidence>
<organism evidence="2 3">
    <name type="scientific">Vigna unguiculata</name>
    <name type="common">Cowpea</name>
    <dbReference type="NCBI Taxonomy" id="3917"/>
    <lineage>
        <taxon>Eukaryota</taxon>
        <taxon>Viridiplantae</taxon>
        <taxon>Streptophyta</taxon>
        <taxon>Embryophyta</taxon>
        <taxon>Tracheophyta</taxon>
        <taxon>Spermatophyta</taxon>
        <taxon>Magnoliopsida</taxon>
        <taxon>eudicotyledons</taxon>
        <taxon>Gunneridae</taxon>
        <taxon>Pentapetalae</taxon>
        <taxon>rosids</taxon>
        <taxon>fabids</taxon>
        <taxon>Fabales</taxon>
        <taxon>Fabaceae</taxon>
        <taxon>Papilionoideae</taxon>
        <taxon>50 kb inversion clade</taxon>
        <taxon>NPAAA clade</taxon>
        <taxon>indigoferoid/millettioid clade</taxon>
        <taxon>Phaseoleae</taxon>
        <taxon>Vigna</taxon>
    </lineage>
</organism>
<keyword evidence="3" id="KW-1185">Reference proteome</keyword>
<evidence type="ECO:0000313" key="3">
    <source>
        <dbReference type="Proteomes" id="UP000501690"/>
    </source>
</evidence>
<dbReference type="Proteomes" id="UP000501690">
    <property type="component" value="Linkage Group LG6"/>
</dbReference>
<feature type="region of interest" description="Disordered" evidence="1">
    <location>
        <begin position="1"/>
        <end position="27"/>
    </location>
</feature>
<reference evidence="2 3" key="1">
    <citation type="submission" date="2019-04" db="EMBL/GenBank/DDBJ databases">
        <title>An improved genome assembly and genetic linkage map for asparagus bean, Vigna unguiculata ssp. sesquipedialis.</title>
        <authorList>
            <person name="Xia Q."/>
            <person name="Zhang R."/>
            <person name="Dong Y."/>
        </authorList>
    </citation>
    <scope>NUCLEOTIDE SEQUENCE [LARGE SCALE GENOMIC DNA]</scope>
    <source>
        <tissue evidence="2">Leaf</tissue>
    </source>
</reference>
<evidence type="ECO:0000256" key="1">
    <source>
        <dbReference type="SAM" id="MobiDB-lite"/>
    </source>
</evidence>
<name>A0A4D6M8I3_VIGUN</name>
<dbReference type="EMBL" id="CP039350">
    <property type="protein sequence ID" value="QCD96818.1"/>
    <property type="molecule type" value="Genomic_DNA"/>
</dbReference>
<proteinExistence type="predicted"/>
<accession>A0A4D6M8I3</accession>
<protein>
    <submittedName>
        <fullName evidence="2">Uncharacterized protein</fullName>
    </submittedName>
</protein>
<gene>
    <name evidence="2" type="ORF">DEO72_LG6g1528</name>
</gene>
<dbReference type="AlphaFoldDB" id="A0A4D6M8I3"/>